<evidence type="ECO:0000256" key="2">
    <source>
        <dbReference type="ARBA" id="ARBA00005189"/>
    </source>
</evidence>
<dbReference type="EC" id="4.1.1.65" evidence="3"/>
<evidence type="ECO:0000313" key="13">
    <source>
        <dbReference type="EMBL" id="KAG5639092.1"/>
    </source>
</evidence>
<comment type="pathway">
    <text evidence="11">Phospholipid metabolism; phosphatidylethanolamine biosynthesis.</text>
</comment>
<evidence type="ECO:0000256" key="5">
    <source>
        <dbReference type="ARBA" id="ARBA00022793"/>
    </source>
</evidence>
<keyword evidence="6" id="KW-0443">Lipid metabolism</keyword>
<evidence type="ECO:0000313" key="14">
    <source>
        <dbReference type="Proteomes" id="UP000717328"/>
    </source>
</evidence>
<keyword evidence="4" id="KW-0444">Lipid biosynthesis</keyword>
<evidence type="ECO:0000256" key="6">
    <source>
        <dbReference type="ARBA" id="ARBA00023098"/>
    </source>
</evidence>
<keyword evidence="12" id="KW-0812">Transmembrane</keyword>
<keyword evidence="9" id="KW-1208">Phospholipid metabolism</keyword>
<keyword evidence="12" id="KW-1133">Transmembrane helix</keyword>
<feature type="transmembrane region" description="Helical" evidence="12">
    <location>
        <begin position="319"/>
        <end position="339"/>
    </location>
</feature>
<comment type="pathway">
    <text evidence="2">Lipid metabolism.</text>
</comment>
<evidence type="ECO:0000256" key="3">
    <source>
        <dbReference type="ARBA" id="ARBA00012243"/>
    </source>
</evidence>
<evidence type="ECO:0000256" key="4">
    <source>
        <dbReference type="ARBA" id="ARBA00022516"/>
    </source>
</evidence>
<dbReference type="Pfam" id="PF02666">
    <property type="entry name" value="PS_Dcarbxylase"/>
    <property type="match status" value="1"/>
</dbReference>
<name>A0A9P7FUY0_9AGAR</name>
<evidence type="ECO:0000256" key="7">
    <source>
        <dbReference type="ARBA" id="ARBA00023209"/>
    </source>
</evidence>
<dbReference type="InterPro" id="IPR003817">
    <property type="entry name" value="PS_Dcarbxylase"/>
</dbReference>
<keyword evidence="14" id="KW-1185">Reference proteome</keyword>
<dbReference type="NCBIfam" id="TIGR00163">
    <property type="entry name" value="PS_decarb"/>
    <property type="match status" value="1"/>
</dbReference>
<comment type="cofactor">
    <cofactor evidence="1">
        <name>pyruvate</name>
        <dbReference type="ChEBI" id="CHEBI:15361"/>
    </cofactor>
</comment>
<dbReference type="PANTHER" id="PTHR10067:SF17">
    <property type="entry name" value="PHOSPHATIDYLSERINE DECARBOXYLASE PROENZYME 2"/>
    <property type="match status" value="1"/>
</dbReference>
<dbReference type="GO" id="GO:0046474">
    <property type="term" value="P:glycerophospholipid biosynthetic process"/>
    <property type="evidence" value="ECO:0007669"/>
    <property type="project" value="UniProtKB-ARBA"/>
</dbReference>
<dbReference type="Proteomes" id="UP000717328">
    <property type="component" value="Unassembled WGS sequence"/>
</dbReference>
<dbReference type="InterPro" id="IPR033177">
    <property type="entry name" value="PSD-B"/>
</dbReference>
<dbReference type="PANTHER" id="PTHR10067">
    <property type="entry name" value="PHOSPHATIDYLSERINE DECARBOXYLASE"/>
    <property type="match status" value="1"/>
</dbReference>
<accession>A0A9P7FUY0</accession>
<comment type="caution">
    <text evidence="13">The sequence shown here is derived from an EMBL/GenBank/DDBJ whole genome shotgun (WGS) entry which is preliminary data.</text>
</comment>
<keyword evidence="12" id="KW-0472">Membrane</keyword>
<dbReference type="AlphaFoldDB" id="A0A9P7FUY0"/>
<sequence length="396" mass="42930">MTGALDRTINGLILISALPQAKGDYSPATGPQAQGGHLTAALEALVERSSSNFDAGDGLYTPLHVLQATSWFNKLIPGLEKLENDVHAGNFVVVRDTGEQIFEYMPIYARVGMHLVFYGRGRSELLSTPVIEKLLREQSVKQGHIYDSATSVKSIPSFVKTYALTTTELLQPDITKYKSFNEFFSRKLKPGARPVADAANPQGICSAADCRITVYASIDQSTHFWIKGHKFNVPNLLNVAPNSPQAVEFAGASIAIFRLAPADYHRFHSPIDCTVIDITDFPGQYYTVNPQVVNEPGFDVFTANRRAVLYLSHTQTDCAVAVVAVGALLVGSIGWTGGAQKGAQLKRGDELGFFAYGGSTVIVLFSAGVGVQFDDDLVKNSDKPIETLVKVRLPGF</sequence>
<evidence type="ECO:0000256" key="11">
    <source>
        <dbReference type="ARBA" id="ARBA00024326"/>
    </source>
</evidence>
<reference evidence="13" key="1">
    <citation type="submission" date="2021-02" db="EMBL/GenBank/DDBJ databases">
        <authorList>
            <person name="Nieuwenhuis M."/>
            <person name="Van De Peppel L.J.J."/>
        </authorList>
    </citation>
    <scope>NUCLEOTIDE SEQUENCE</scope>
    <source>
        <strain evidence="13">D49</strain>
    </source>
</reference>
<dbReference type="OrthoDB" id="5973539at2759"/>
<keyword evidence="7" id="KW-0594">Phospholipid biosynthesis</keyword>
<organism evidence="13 14">
    <name type="scientific">Sphagnurus paluster</name>
    <dbReference type="NCBI Taxonomy" id="117069"/>
    <lineage>
        <taxon>Eukaryota</taxon>
        <taxon>Fungi</taxon>
        <taxon>Dikarya</taxon>
        <taxon>Basidiomycota</taxon>
        <taxon>Agaricomycotina</taxon>
        <taxon>Agaricomycetes</taxon>
        <taxon>Agaricomycetidae</taxon>
        <taxon>Agaricales</taxon>
        <taxon>Tricholomatineae</taxon>
        <taxon>Lyophyllaceae</taxon>
        <taxon>Sphagnurus</taxon>
    </lineage>
</organism>
<dbReference type="GO" id="GO:0004609">
    <property type="term" value="F:phosphatidylserine decarboxylase activity"/>
    <property type="evidence" value="ECO:0007669"/>
    <property type="project" value="UniProtKB-EC"/>
</dbReference>
<evidence type="ECO:0000256" key="12">
    <source>
        <dbReference type="SAM" id="Phobius"/>
    </source>
</evidence>
<keyword evidence="8" id="KW-0456">Lyase</keyword>
<reference evidence="13" key="2">
    <citation type="submission" date="2021-10" db="EMBL/GenBank/DDBJ databases">
        <title>Phylogenomics reveals ancestral predisposition of the termite-cultivated fungus Termitomyces towards a domesticated lifestyle.</title>
        <authorList>
            <person name="Auxier B."/>
            <person name="Grum-Grzhimaylo A."/>
            <person name="Cardenas M.E."/>
            <person name="Lodge J.D."/>
            <person name="Laessoe T."/>
            <person name="Pedersen O."/>
            <person name="Smith M.E."/>
            <person name="Kuyper T.W."/>
            <person name="Franco-Molano E.A."/>
            <person name="Baroni T.J."/>
            <person name="Aanen D.K."/>
        </authorList>
    </citation>
    <scope>NUCLEOTIDE SEQUENCE</scope>
    <source>
        <strain evidence="13">D49</strain>
    </source>
</reference>
<feature type="transmembrane region" description="Helical" evidence="12">
    <location>
        <begin position="351"/>
        <end position="373"/>
    </location>
</feature>
<evidence type="ECO:0000256" key="9">
    <source>
        <dbReference type="ARBA" id="ARBA00023264"/>
    </source>
</evidence>
<evidence type="ECO:0000256" key="1">
    <source>
        <dbReference type="ARBA" id="ARBA00001928"/>
    </source>
</evidence>
<dbReference type="EMBL" id="JABCKI010005732">
    <property type="protein sequence ID" value="KAG5639092.1"/>
    <property type="molecule type" value="Genomic_DNA"/>
</dbReference>
<evidence type="ECO:0000256" key="10">
    <source>
        <dbReference type="ARBA" id="ARBA00023317"/>
    </source>
</evidence>
<keyword evidence="10" id="KW-0670">Pyruvate</keyword>
<gene>
    <name evidence="13" type="ORF">H0H81_007036</name>
</gene>
<proteinExistence type="predicted"/>
<evidence type="ECO:0000256" key="8">
    <source>
        <dbReference type="ARBA" id="ARBA00023239"/>
    </source>
</evidence>
<keyword evidence="5" id="KW-0210">Decarboxylase</keyword>
<protein>
    <recommendedName>
        <fullName evidence="3">phosphatidylserine decarboxylase</fullName>
        <ecNumber evidence="3">4.1.1.65</ecNumber>
    </recommendedName>
</protein>